<keyword evidence="4" id="KW-0456">Lyase</keyword>
<evidence type="ECO:0000313" key="6">
    <source>
        <dbReference type="EMBL" id="MCC8397257.1"/>
    </source>
</evidence>
<dbReference type="EMBL" id="JAJITD010000026">
    <property type="protein sequence ID" value="MCC8397257.1"/>
    <property type="molecule type" value="Genomic_DNA"/>
</dbReference>
<evidence type="ECO:0000313" key="7">
    <source>
        <dbReference type="Proteomes" id="UP001431019"/>
    </source>
</evidence>
<evidence type="ECO:0000256" key="2">
    <source>
        <dbReference type="ARBA" id="ARBA00022723"/>
    </source>
</evidence>
<dbReference type="PROSITE" id="PS51891">
    <property type="entry name" value="CENP_V_GFA"/>
    <property type="match status" value="1"/>
</dbReference>
<organism evidence="6 7">
    <name type="scientific">Paraburkholderia sejongensis</name>
    <dbReference type="NCBI Taxonomy" id="2886946"/>
    <lineage>
        <taxon>Bacteria</taxon>
        <taxon>Pseudomonadati</taxon>
        <taxon>Pseudomonadota</taxon>
        <taxon>Betaproteobacteria</taxon>
        <taxon>Burkholderiales</taxon>
        <taxon>Burkholderiaceae</taxon>
        <taxon>Paraburkholderia</taxon>
    </lineage>
</organism>
<evidence type="ECO:0000259" key="5">
    <source>
        <dbReference type="PROSITE" id="PS51891"/>
    </source>
</evidence>
<dbReference type="Pfam" id="PF04828">
    <property type="entry name" value="GFA"/>
    <property type="match status" value="1"/>
</dbReference>
<name>A0ABS8K522_9BURK</name>
<reference evidence="6 7" key="1">
    <citation type="submission" date="2021-11" db="EMBL/GenBank/DDBJ databases">
        <authorList>
            <person name="Oh E.-T."/>
            <person name="Kim S.-B."/>
        </authorList>
    </citation>
    <scope>NUCLEOTIDE SEQUENCE [LARGE SCALE GENOMIC DNA]</scope>
    <source>
        <strain evidence="6 7">MMS20-SJTR3</strain>
    </source>
</reference>
<feature type="domain" description="CENP-V/GFA" evidence="5">
    <location>
        <begin position="5"/>
        <end position="136"/>
    </location>
</feature>
<dbReference type="SUPFAM" id="SSF51316">
    <property type="entry name" value="Mss4-like"/>
    <property type="match status" value="1"/>
</dbReference>
<accession>A0ABS8K522</accession>
<gene>
    <name evidence="6" type="ORF">LJ656_32300</name>
</gene>
<protein>
    <submittedName>
        <fullName evidence="6">GFA family protein</fullName>
    </submittedName>
</protein>
<keyword evidence="7" id="KW-1185">Reference proteome</keyword>
<keyword evidence="3" id="KW-0862">Zinc</keyword>
<keyword evidence="2" id="KW-0479">Metal-binding</keyword>
<sequence>MTMSLRLTCLCGKVSVELHGRPTARANCHCSSCRGFYGTSIFAATAWEADSVRIGGGVGRTFKHPEKQLTKTFCDVCGEVVFGTNRLEMRVVPNALVARATDGKLDAALAPTMHLFYRQRVVDVSDDLPKYLDGWDGPTYTP</sequence>
<dbReference type="PANTHER" id="PTHR33337:SF40">
    <property type="entry name" value="CENP-V_GFA DOMAIN-CONTAINING PROTEIN-RELATED"/>
    <property type="match status" value="1"/>
</dbReference>
<dbReference type="PANTHER" id="PTHR33337">
    <property type="entry name" value="GFA DOMAIN-CONTAINING PROTEIN"/>
    <property type="match status" value="1"/>
</dbReference>
<evidence type="ECO:0000256" key="4">
    <source>
        <dbReference type="ARBA" id="ARBA00023239"/>
    </source>
</evidence>
<comment type="similarity">
    <text evidence="1">Belongs to the Gfa family.</text>
</comment>
<comment type="caution">
    <text evidence="6">The sequence shown here is derived from an EMBL/GenBank/DDBJ whole genome shotgun (WGS) entry which is preliminary data.</text>
</comment>
<evidence type="ECO:0000256" key="1">
    <source>
        <dbReference type="ARBA" id="ARBA00005495"/>
    </source>
</evidence>
<proteinExistence type="inferred from homology"/>
<dbReference type="Proteomes" id="UP001431019">
    <property type="component" value="Unassembled WGS sequence"/>
</dbReference>
<dbReference type="Gene3D" id="3.90.1590.10">
    <property type="entry name" value="glutathione-dependent formaldehyde- activating enzyme (gfa)"/>
    <property type="match status" value="1"/>
</dbReference>
<evidence type="ECO:0000256" key="3">
    <source>
        <dbReference type="ARBA" id="ARBA00022833"/>
    </source>
</evidence>
<dbReference type="InterPro" id="IPR006913">
    <property type="entry name" value="CENP-V/GFA"/>
</dbReference>
<dbReference type="InterPro" id="IPR011057">
    <property type="entry name" value="Mss4-like_sf"/>
</dbReference>